<dbReference type="SUPFAM" id="SSF56349">
    <property type="entry name" value="DNA breaking-rejoining enzymes"/>
    <property type="match status" value="1"/>
</dbReference>
<dbReference type="AlphaFoldDB" id="A0A5A8F706"/>
<evidence type="ECO:0000256" key="1">
    <source>
        <dbReference type="ARBA" id="ARBA00023172"/>
    </source>
</evidence>
<proteinExistence type="predicted"/>
<evidence type="ECO:0000313" key="4">
    <source>
        <dbReference type="Proteomes" id="UP000322876"/>
    </source>
</evidence>
<reference evidence="3 4" key="1">
    <citation type="submission" date="2019-06" db="EMBL/GenBank/DDBJ databases">
        <title>Genomic insights into carbon and energy metabolism of Deferribacter autotrophicus revealed new metabolic traits in the phylum Deferribacteres.</title>
        <authorList>
            <person name="Slobodkin A.I."/>
            <person name="Slobodkina G.B."/>
            <person name="Allioux M."/>
            <person name="Alain K."/>
            <person name="Jebbar M."/>
            <person name="Shadrin V."/>
            <person name="Kublanov I.V."/>
            <person name="Toshchakov S.V."/>
            <person name="Bonch-Osmolovskaya E.A."/>
        </authorList>
    </citation>
    <scope>NUCLEOTIDE SEQUENCE [LARGE SCALE GENOMIC DNA]</scope>
    <source>
        <strain evidence="3 4">SL50</strain>
    </source>
</reference>
<keyword evidence="4" id="KW-1185">Reference proteome</keyword>
<gene>
    <name evidence="3" type="ORF">FHQ18_09510</name>
</gene>
<dbReference type="InterPro" id="IPR002104">
    <property type="entry name" value="Integrase_catalytic"/>
</dbReference>
<organism evidence="3 4">
    <name type="scientific">Deferribacter autotrophicus</name>
    <dbReference type="NCBI Taxonomy" id="500465"/>
    <lineage>
        <taxon>Bacteria</taxon>
        <taxon>Pseudomonadati</taxon>
        <taxon>Deferribacterota</taxon>
        <taxon>Deferribacteres</taxon>
        <taxon>Deferribacterales</taxon>
        <taxon>Deferribacteraceae</taxon>
        <taxon>Deferribacter</taxon>
    </lineage>
</organism>
<evidence type="ECO:0000313" key="3">
    <source>
        <dbReference type="EMBL" id="KAA0257567.1"/>
    </source>
</evidence>
<dbReference type="GO" id="GO:0015074">
    <property type="term" value="P:DNA integration"/>
    <property type="evidence" value="ECO:0007669"/>
    <property type="project" value="InterPro"/>
</dbReference>
<dbReference type="RefSeq" id="WP_149266948.1">
    <property type="nucleotide sequence ID" value="NZ_VFJB01000007.1"/>
</dbReference>
<evidence type="ECO:0000259" key="2">
    <source>
        <dbReference type="Pfam" id="PF00589"/>
    </source>
</evidence>
<dbReference type="EMBL" id="VFJB01000007">
    <property type="protein sequence ID" value="KAA0257567.1"/>
    <property type="molecule type" value="Genomic_DNA"/>
</dbReference>
<dbReference type="InterPro" id="IPR013762">
    <property type="entry name" value="Integrase-like_cat_sf"/>
</dbReference>
<comment type="caution">
    <text evidence="3">The sequence shown here is derived from an EMBL/GenBank/DDBJ whole genome shotgun (WGS) entry which is preliminary data.</text>
</comment>
<dbReference type="GO" id="GO:0006310">
    <property type="term" value="P:DNA recombination"/>
    <property type="evidence" value="ECO:0007669"/>
    <property type="project" value="UniProtKB-KW"/>
</dbReference>
<dbReference type="Proteomes" id="UP000322876">
    <property type="component" value="Unassembled WGS sequence"/>
</dbReference>
<accession>A0A5A8F706</accession>
<name>A0A5A8F706_9BACT</name>
<dbReference type="InterPro" id="IPR011010">
    <property type="entry name" value="DNA_brk_join_enz"/>
</dbReference>
<protein>
    <recommendedName>
        <fullName evidence="2">Tyr recombinase domain-containing protein</fullName>
    </recommendedName>
</protein>
<keyword evidence="1" id="KW-0233">DNA recombination</keyword>
<dbReference type="GO" id="GO:0003677">
    <property type="term" value="F:DNA binding"/>
    <property type="evidence" value="ECO:0007669"/>
    <property type="project" value="InterPro"/>
</dbReference>
<dbReference type="Pfam" id="PF00589">
    <property type="entry name" value="Phage_integrase"/>
    <property type="match status" value="1"/>
</dbReference>
<dbReference type="OrthoDB" id="9814406at2"/>
<feature type="domain" description="Tyr recombinase" evidence="2">
    <location>
        <begin position="8"/>
        <end position="66"/>
    </location>
</feature>
<dbReference type="Gene3D" id="1.10.443.10">
    <property type="entry name" value="Intergrase catalytic core"/>
    <property type="match status" value="1"/>
</dbReference>
<sequence>MRGKVFKLKCQNFYVKMKTIGNKTDVSEDRLHLHVLRHTKAIELINVGIPLNHIQYYLGHAIVLNTSICLSVTGKELEQVIEEKGLI</sequence>